<dbReference type="GO" id="GO:0005886">
    <property type="term" value="C:plasma membrane"/>
    <property type="evidence" value="ECO:0007669"/>
    <property type="project" value="TreeGrafter"/>
</dbReference>
<evidence type="ECO:0000256" key="2">
    <source>
        <dbReference type="SAM" id="Phobius"/>
    </source>
</evidence>
<comment type="caution">
    <text evidence="3">The sequence shown here is derived from an EMBL/GenBank/DDBJ whole genome shotgun (WGS) entry which is preliminary data.</text>
</comment>
<keyword evidence="2" id="KW-0472">Membrane</keyword>
<accession>A0A1T3NU26</accession>
<feature type="transmembrane region" description="Helical" evidence="2">
    <location>
        <begin position="83"/>
        <end position="102"/>
    </location>
</feature>
<organism evidence="3 4">
    <name type="scientific">Embleya scabrispora</name>
    <dbReference type="NCBI Taxonomy" id="159449"/>
    <lineage>
        <taxon>Bacteria</taxon>
        <taxon>Bacillati</taxon>
        <taxon>Actinomycetota</taxon>
        <taxon>Actinomycetes</taxon>
        <taxon>Kitasatosporales</taxon>
        <taxon>Streptomycetaceae</taxon>
        <taxon>Embleya</taxon>
    </lineage>
</organism>
<feature type="transmembrane region" description="Helical" evidence="2">
    <location>
        <begin position="28"/>
        <end position="51"/>
    </location>
</feature>
<feature type="region of interest" description="Disordered" evidence="1">
    <location>
        <begin position="202"/>
        <end position="237"/>
    </location>
</feature>
<dbReference type="Proteomes" id="UP000190037">
    <property type="component" value="Unassembled WGS sequence"/>
</dbReference>
<dbReference type="Pfam" id="PF03729">
    <property type="entry name" value="DUF308"/>
    <property type="match status" value="1"/>
</dbReference>
<dbReference type="InterPro" id="IPR005325">
    <property type="entry name" value="DUF308_memb"/>
</dbReference>
<sequence length="237" mass="24661">MESTKGVTGPSAESGAGRHRRSGKGFGFGLLVALGVVLVLGGVVGLIYAGVATLTTMVLFGWLLLIGGVVGFVQAIQARKENAFWLVVAVSALNIAAGVVLLRRPDVGAQALTLFVALLLLGAGMFRIVGGVASMSAKMIWTIGVGVVDLVLGLLVLAEWPSSSRYAIGTFISLALLFDGLSLVSLGLTGRRIVGMVRDAEVPEAAPPTEWTAEKPPTREGTYKGPDTMTKQPTEDQ</sequence>
<gene>
    <name evidence="3" type="ORF">B4N89_04975</name>
</gene>
<feature type="transmembrane region" description="Helical" evidence="2">
    <location>
        <begin position="140"/>
        <end position="160"/>
    </location>
</feature>
<dbReference type="RefSeq" id="WP_078974641.1">
    <property type="nucleotide sequence ID" value="NZ_MWQN01000001.1"/>
</dbReference>
<dbReference type="EMBL" id="MWQN01000001">
    <property type="protein sequence ID" value="OPC80383.1"/>
    <property type="molecule type" value="Genomic_DNA"/>
</dbReference>
<name>A0A1T3NU26_9ACTN</name>
<feature type="compositionally biased region" description="Basic and acidic residues" evidence="1">
    <location>
        <begin position="212"/>
        <end position="222"/>
    </location>
</feature>
<dbReference type="OrthoDB" id="4333776at2"/>
<proteinExistence type="predicted"/>
<evidence type="ECO:0000256" key="1">
    <source>
        <dbReference type="SAM" id="MobiDB-lite"/>
    </source>
</evidence>
<feature type="transmembrane region" description="Helical" evidence="2">
    <location>
        <begin position="108"/>
        <end position="128"/>
    </location>
</feature>
<keyword evidence="2" id="KW-1133">Transmembrane helix</keyword>
<evidence type="ECO:0000313" key="4">
    <source>
        <dbReference type="Proteomes" id="UP000190037"/>
    </source>
</evidence>
<keyword evidence="4" id="KW-1185">Reference proteome</keyword>
<feature type="transmembrane region" description="Helical" evidence="2">
    <location>
        <begin position="57"/>
        <end position="76"/>
    </location>
</feature>
<dbReference type="PANTHER" id="PTHR34989:SF1">
    <property type="entry name" value="PROTEIN HDED"/>
    <property type="match status" value="1"/>
</dbReference>
<keyword evidence="2" id="KW-0812">Transmembrane</keyword>
<protein>
    <submittedName>
        <fullName evidence="3">HDED protein</fullName>
    </submittedName>
</protein>
<dbReference type="InterPro" id="IPR052712">
    <property type="entry name" value="Acid_resist_chaperone_HdeD"/>
</dbReference>
<dbReference type="STRING" id="159449.B4N89_04975"/>
<feature type="transmembrane region" description="Helical" evidence="2">
    <location>
        <begin position="166"/>
        <end position="188"/>
    </location>
</feature>
<reference evidence="3 4" key="1">
    <citation type="submission" date="2017-03" db="EMBL/GenBank/DDBJ databases">
        <title>Draft genome sequence of Streptomyces scabrisporus NF3, endophyte isolated from Amphipterygium adstringens.</title>
        <authorList>
            <person name="Vazquez M."/>
            <person name="Ceapa C.D."/>
            <person name="Rodriguez Luna D."/>
            <person name="Sanchez Esquivel S."/>
        </authorList>
    </citation>
    <scope>NUCLEOTIDE SEQUENCE [LARGE SCALE GENOMIC DNA]</scope>
    <source>
        <strain evidence="3 4">NF3</strain>
    </source>
</reference>
<dbReference type="PANTHER" id="PTHR34989">
    <property type="entry name" value="PROTEIN HDED"/>
    <property type="match status" value="1"/>
</dbReference>
<dbReference type="AlphaFoldDB" id="A0A1T3NU26"/>
<evidence type="ECO:0000313" key="3">
    <source>
        <dbReference type="EMBL" id="OPC80383.1"/>
    </source>
</evidence>